<dbReference type="PANTHER" id="PTHR27004:SF460">
    <property type="entry name" value="RECEPTOR-LIKE PROTEIN 33"/>
    <property type="match status" value="1"/>
</dbReference>
<evidence type="ECO:0000256" key="10">
    <source>
        <dbReference type="ARBA" id="ARBA00023180"/>
    </source>
</evidence>
<evidence type="ECO:0000256" key="8">
    <source>
        <dbReference type="ARBA" id="ARBA00023136"/>
    </source>
</evidence>
<keyword evidence="11" id="KW-0808">Transferase</keyword>
<evidence type="ECO:0000256" key="9">
    <source>
        <dbReference type="ARBA" id="ARBA00023170"/>
    </source>
</evidence>
<evidence type="ECO:0000256" key="4">
    <source>
        <dbReference type="ARBA" id="ARBA00022614"/>
    </source>
</evidence>
<keyword evidence="3" id="KW-1003">Cell membrane</keyword>
<dbReference type="InterPro" id="IPR032675">
    <property type="entry name" value="LRR_dom_sf"/>
</dbReference>
<keyword evidence="7" id="KW-1133">Transmembrane helix</keyword>
<name>A0A9N7RQ38_STRHE</name>
<keyword evidence="11" id="KW-0418">Kinase</keyword>
<gene>
    <name evidence="11" type="ORF">SHERM_05794</name>
</gene>
<evidence type="ECO:0000313" key="12">
    <source>
        <dbReference type="Proteomes" id="UP001153555"/>
    </source>
</evidence>
<keyword evidence="9 11" id="KW-0675">Receptor</keyword>
<evidence type="ECO:0000256" key="2">
    <source>
        <dbReference type="ARBA" id="ARBA00009592"/>
    </source>
</evidence>
<proteinExistence type="inferred from homology"/>
<keyword evidence="6" id="KW-0677">Repeat</keyword>
<keyword evidence="12" id="KW-1185">Reference proteome</keyword>
<keyword evidence="10" id="KW-0325">Glycoprotein</keyword>
<comment type="similarity">
    <text evidence="2">Belongs to the RLP family.</text>
</comment>
<evidence type="ECO:0000256" key="6">
    <source>
        <dbReference type="ARBA" id="ARBA00022737"/>
    </source>
</evidence>
<keyword evidence="4" id="KW-0433">Leucine-rich repeat</keyword>
<protein>
    <submittedName>
        <fullName evidence="11">LRR receptor-like serine/threonine-protein kinase GSO2</fullName>
    </submittedName>
</protein>
<comment type="subcellular location">
    <subcellularLocation>
        <location evidence="1">Cell membrane</location>
        <topology evidence="1">Single-pass type I membrane protein</topology>
    </subcellularLocation>
</comment>
<evidence type="ECO:0000256" key="3">
    <source>
        <dbReference type="ARBA" id="ARBA00022475"/>
    </source>
</evidence>
<dbReference type="PANTHER" id="PTHR27004">
    <property type="entry name" value="RECEPTOR-LIKE PROTEIN 12 ISOFORM X1"/>
    <property type="match status" value="1"/>
</dbReference>
<organism evidence="11 12">
    <name type="scientific">Striga hermonthica</name>
    <name type="common">Purple witchweed</name>
    <name type="synonym">Buchnera hermonthica</name>
    <dbReference type="NCBI Taxonomy" id="68872"/>
    <lineage>
        <taxon>Eukaryota</taxon>
        <taxon>Viridiplantae</taxon>
        <taxon>Streptophyta</taxon>
        <taxon>Embryophyta</taxon>
        <taxon>Tracheophyta</taxon>
        <taxon>Spermatophyta</taxon>
        <taxon>Magnoliopsida</taxon>
        <taxon>eudicotyledons</taxon>
        <taxon>Gunneridae</taxon>
        <taxon>Pentapetalae</taxon>
        <taxon>asterids</taxon>
        <taxon>lamiids</taxon>
        <taxon>Lamiales</taxon>
        <taxon>Orobanchaceae</taxon>
        <taxon>Buchnereae</taxon>
        <taxon>Striga</taxon>
    </lineage>
</organism>
<dbReference type="Pfam" id="PF00560">
    <property type="entry name" value="LRR_1"/>
    <property type="match status" value="3"/>
</dbReference>
<dbReference type="SUPFAM" id="SSF52058">
    <property type="entry name" value="L domain-like"/>
    <property type="match status" value="1"/>
</dbReference>
<accession>A0A9N7RQ38</accession>
<comment type="caution">
    <text evidence="11">The sequence shown here is derived from an EMBL/GenBank/DDBJ whole genome shotgun (WGS) entry which is preliminary data.</text>
</comment>
<sequence>MTNLSYLNLSNNHFDSSVPVEFKNLFFLTDLDLHSNSLSGNLNALFEKSSQYTLGMYSSIDLSNNIFSLPIDEDIGNKPVMKYVETLILSGNPLGGKIPTSLGKLRYLRKLEMEKNRLVGGIPMEVLNLKYLKSFNVSYNRLSGKIPAHKVHIPASAFEGNAGLCGEPLPPCKK</sequence>
<dbReference type="Proteomes" id="UP001153555">
    <property type="component" value="Unassembled WGS sequence"/>
</dbReference>
<dbReference type="Gene3D" id="3.80.10.10">
    <property type="entry name" value="Ribonuclease Inhibitor"/>
    <property type="match status" value="1"/>
</dbReference>
<reference evidence="11" key="1">
    <citation type="submission" date="2019-12" db="EMBL/GenBank/DDBJ databases">
        <authorList>
            <person name="Scholes J."/>
        </authorList>
    </citation>
    <scope>NUCLEOTIDE SEQUENCE</scope>
</reference>
<evidence type="ECO:0000256" key="1">
    <source>
        <dbReference type="ARBA" id="ARBA00004251"/>
    </source>
</evidence>
<evidence type="ECO:0000313" key="11">
    <source>
        <dbReference type="EMBL" id="CAA0839225.1"/>
    </source>
</evidence>
<dbReference type="GO" id="GO:0016301">
    <property type="term" value="F:kinase activity"/>
    <property type="evidence" value="ECO:0007669"/>
    <property type="project" value="UniProtKB-KW"/>
</dbReference>
<dbReference type="InterPro" id="IPR001611">
    <property type="entry name" value="Leu-rich_rpt"/>
</dbReference>
<evidence type="ECO:0000256" key="7">
    <source>
        <dbReference type="ARBA" id="ARBA00022989"/>
    </source>
</evidence>
<dbReference type="AlphaFoldDB" id="A0A9N7RQ38"/>
<keyword evidence="5" id="KW-0812">Transmembrane</keyword>
<dbReference type="EMBL" id="CACSLK010031421">
    <property type="protein sequence ID" value="CAA0839225.1"/>
    <property type="molecule type" value="Genomic_DNA"/>
</dbReference>
<dbReference type="OrthoDB" id="676979at2759"/>
<keyword evidence="8" id="KW-0472">Membrane</keyword>
<dbReference type="GO" id="GO:0005886">
    <property type="term" value="C:plasma membrane"/>
    <property type="evidence" value="ECO:0007669"/>
    <property type="project" value="UniProtKB-SubCell"/>
</dbReference>
<evidence type="ECO:0000256" key="5">
    <source>
        <dbReference type="ARBA" id="ARBA00022692"/>
    </source>
</evidence>